<dbReference type="PANTHER" id="PTHR35561">
    <property type="entry name" value="RNA 2',3'-CYCLIC PHOSPHODIESTERASE"/>
    <property type="match status" value="1"/>
</dbReference>
<dbReference type="Proteomes" id="UP001061302">
    <property type="component" value="Chromosome"/>
</dbReference>
<evidence type="ECO:0000256" key="2">
    <source>
        <dbReference type="HAMAP-Rule" id="MF_01940"/>
    </source>
</evidence>
<dbReference type="Pfam" id="PF02834">
    <property type="entry name" value="LigT_PEase"/>
    <property type="match status" value="1"/>
</dbReference>
<keyword evidence="1 2" id="KW-0378">Hydrolase</keyword>
<feature type="active site" description="Proton acceptor" evidence="2">
    <location>
        <position position="130"/>
    </location>
</feature>
<dbReference type="Gene3D" id="3.90.1140.10">
    <property type="entry name" value="Cyclic phosphodiesterase"/>
    <property type="match status" value="1"/>
</dbReference>
<name>A0ABY6DJT0_9NEIS</name>
<dbReference type="EMBL" id="CP106753">
    <property type="protein sequence ID" value="UXY13691.1"/>
    <property type="molecule type" value="Genomic_DNA"/>
</dbReference>
<organism evidence="4 5">
    <name type="scientific">Chitiniphilus purpureus</name>
    <dbReference type="NCBI Taxonomy" id="2981137"/>
    <lineage>
        <taxon>Bacteria</taxon>
        <taxon>Pseudomonadati</taxon>
        <taxon>Pseudomonadota</taxon>
        <taxon>Betaproteobacteria</taxon>
        <taxon>Neisseriales</taxon>
        <taxon>Chitinibacteraceae</taxon>
        <taxon>Chitiniphilus</taxon>
    </lineage>
</organism>
<dbReference type="SUPFAM" id="SSF55144">
    <property type="entry name" value="LigT-like"/>
    <property type="match status" value="1"/>
</dbReference>
<protein>
    <recommendedName>
        <fullName evidence="2">RNA 2',3'-cyclic phosphodiesterase</fullName>
        <shortName evidence="2">RNA 2',3'-CPDase</shortName>
        <ecNumber evidence="2">3.1.4.58</ecNumber>
    </recommendedName>
</protein>
<reference evidence="4" key="1">
    <citation type="submission" date="2022-10" db="EMBL/GenBank/DDBJ databases">
        <title>Chitiniphilus purpureus sp. nov., a novel chitin-degrading bacterium isolated from crawfish pond sediment.</title>
        <authorList>
            <person name="Li K."/>
        </authorList>
    </citation>
    <scope>NUCLEOTIDE SEQUENCE</scope>
    <source>
        <strain evidence="4">CD1</strain>
    </source>
</reference>
<evidence type="ECO:0000256" key="1">
    <source>
        <dbReference type="ARBA" id="ARBA00022801"/>
    </source>
</evidence>
<evidence type="ECO:0000259" key="3">
    <source>
        <dbReference type="Pfam" id="PF02834"/>
    </source>
</evidence>
<dbReference type="InterPro" id="IPR004175">
    <property type="entry name" value="RNA_CPDase"/>
</dbReference>
<feature type="active site" description="Proton donor" evidence="2">
    <location>
        <position position="45"/>
    </location>
</feature>
<feature type="short sequence motif" description="HXTX 1" evidence="2">
    <location>
        <begin position="45"/>
        <end position="48"/>
    </location>
</feature>
<evidence type="ECO:0000313" key="5">
    <source>
        <dbReference type="Proteomes" id="UP001061302"/>
    </source>
</evidence>
<dbReference type="InterPro" id="IPR009097">
    <property type="entry name" value="Cyclic_Pdiesterase"/>
</dbReference>
<feature type="short sequence motif" description="HXTX 2" evidence="2">
    <location>
        <begin position="130"/>
        <end position="133"/>
    </location>
</feature>
<comment type="catalytic activity">
    <reaction evidence="2">
        <text>a 3'-end 2',3'-cyclophospho-ribonucleotide-RNA + H2O = a 3'-end 2'-phospho-ribonucleotide-RNA + H(+)</text>
        <dbReference type="Rhea" id="RHEA:11828"/>
        <dbReference type="Rhea" id="RHEA-COMP:10464"/>
        <dbReference type="Rhea" id="RHEA-COMP:17353"/>
        <dbReference type="ChEBI" id="CHEBI:15377"/>
        <dbReference type="ChEBI" id="CHEBI:15378"/>
        <dbReference type="ChEBI" id="CHEBI:83064"/>
        <dbReference type="ChEBI" id="CHEBI:173113"/>
        <dbReference type="EC" id="3.1.4.58"/>
    </reaction>
</comment>
<feature type="domain" description="Phosphoesterase HXTX" evidence="3">
    <location>
        <begin position="15"/>
        <end position="93"/>
    </location>
</feature>
<dbReference type="EC" id="3.1.4.58" evidence="2"/>
<gene>
    <name evidence="4" type="primary">thpR</name>
    <name evidence="4" type="ORF">N8I74_10180</name>
</gene>
<sequence>MAGPDMQRLFIALAPPPMLLPSLVTLRDQLHAEVGGRAMPAANLHLTLAFLGETPAAQVPVLLARLATLSRHRAHWRIDRVGSFKTGSPKGCIVWAGGPASAGLTELVGTLWQALREDGMAFDAKPFVPHVTLLRAAGSVARTMPPLIWPLAVPQLYASIATAQGPRYARLGDP</sequence>
<dbReference type="HAMAP" id="MF_01940">
    <property type="entry name" value="RNA_CPDase"/>
    <property type="match status" value="1"/>
</dbReference>
<dbReference type="InterPro" id="IPR014051">
    <property type="entry name" value="Phosphoesterase_HXTX"/>
</dbReference>
<evidence type="ECO:0000313" key="4">
    <source>
        <dbReference type="EMBL" id="UXY13691.1"/>
    </source>
</evidence>
<accession>A0ABY6DJT0</accession>
<proteinExistence type="inferred from homology"/>
<comment type="similarity">
    <text evidence="2">Belongs to the 2H phosphoesterase superfamily. ThpR family.</text>
</comment>
<keyword evidence="5" id="KW-1185">Reference proteome</keyword>
<dbReference type="NCBIfam" id="TIGR02258">
    <property type="entry name" value="2_5_ligase"/>
    <property type="match status" value="1"/>
</dbReference>
<dbReference type="RefSeq" id="WP_263122916.1">
    <property type="nucleotide sequence ID" value="NZ_CP106753.1"/>
</dbReference>
<dbReference type="PANTHER" id="PTHR35561:SF1">
    <property type="entry name" value="RNA 2',3'-CYCLIC PHOSPHODIESTERASE"/>
    <property type="match status" value="1"/>
</dbReference>
<comment type="function">
    <text evidence="2">Hydrolyzes RNA 2',3'-cyclic phosphodiester to an RNA 2'-phosphomonoester.</text>
</comment>